<name>A0ABD0NWA5_CIRMR</name>
<dbReference type="Proteomes" id="UP001529510">
    <property type="component" value="Unassembled WGS sequence"/>
</dbReference>
<organism evidence="1 2">
    <name type="scientific">Cirrhinus mrigala</name>
    <name type="common">Mrigala</name>
    <dbReference type="NCBI Taxonomy" id="683832"/>
    <lineage>
        <taxon>Eukaryota</taxon>
        <taxon>Metazoa</taxon>
        <taxon>Chordata</taxon>
        <taxon>Craniata</taxon>
        <taxon>Vertebrata</taxon>
        <taxon>Euteleostomi</taxon>
        <taxon>Actinopterygii</taxon>
        <taxon>Neopterygii</taxon>
        <taxon>Teleostei</taxon>
        <taxon>Ostariophysi</taxon>
        <taxon>Cypriniformes</taxon>
        <taxon>Cyprinidae</taxon>
        <taxon>Labeoninae</taxon>
        <taxon>Labeonini</taxon>
        <taxon>Cirrhinus</taxon>
    </lineage>
</organism>
<feature type="non-terminal residue" evidence="1">
    <location>
        <position position="69"/>
    </location>
</feature>
<reference evidence="1 2" key="1">
    <citation type="submission" date="2024-05" db="EMBL/GenBank/DDBJ databases">
        <title>Genome sequencing and assembly of Indian major carp, Cirrhinus mrigala (Hamilton, 1822).</title>
        <authorList>
            <person name="Mohindra V."/>
            <person name="Chowdhury L.M."/>
            <person name="Lal K."/>
            <person name="Jena J.K."/>
        </authorList>
    </citation>
    <scope>NUCLEOTIDE SEQUENCE [LARGE SCALE GENOMIC DNA]</scope>
    <source>
        <strain evidence="1">CM1030</strain>
        <tissue evidence="1">Blood</tissue>
    </source>
</reference>
<keyword evidence="2" id="KW-1185">Reference proteome</keyword>
<dbReference type="AlphaFoldDB" id="A0ABD0NWA5"/>
<gene>
    <name evidence="1" type="ORF">M9458_037998</name>
</gene>
<comment type="caution">
    <text evidence="1">The sequence shown here is derived from an EMBL/GenBank/DDBJ whole genome shotgun (WGS) entry which is preliminary data.</text>
</comment>
<proteinExistence type="predicted"/>
<sequence>MNVDGSVNSEVINELFDGVLEESEEHSDEEDTDEDALNISSMSLLAPLAETVAAVVKSPERKHMVSFED</sequence>
<dbReference type="EMBL" id="JAMKFB020000019">
    <property type="protein sequence ID" value="KAL0166154.1"/>
    <property type="molecule type" value="Genomic_DNA"/>
</dbReference>
<protein>
    <submittedName>
        <fullName evidence="1">Uncharacterized protein</fullName>
    </submittedName>
</protein>
<evidence type="ECO:0000313" key="2">
    <source>
        <dbReference type="Proteomes" id="UP001529510"/>
    </source>
</evidence>
<accession>A0ABD0NWA5</accession>
<evidence type="ECO:0000313" key="1">
    <source>
        <dbReference type="EMBL" id="KAL0166154.1"/>
    </source>
</evidence>